<dbReference type="CDD" id="cd03443">
    <property type="entry name" value="PaaI_thioesterase"/>
    <property type="match status" value="1"/>
</dbReference>
<dbReference type="Gene3D" id="3.10.129.10">
    <property type="entry name" value="Hotdog Thioesterase"/>
    <property type="match status" value="1"/>
</dbReference>
<protein>
    <submittedName>
        <fullName evidence="2">PaaI family thioesterase</fullName>
        <ecNumber evidence="2">3.1.2.-</ecNumber>
    </submittedName>
</protein>
<dbReference type="GO" id="GO:0016787">
    <property type="term" value="F:hydrolase activity"/>
    <property type="evidence" value="ECO:0007669"/>
    <property type="project" value="UniProtKB-KW"/>
</dbReference>
<dbReference type="SUPFAM" id="SSF54637">
    <property type="entry name" value="Thioesterase/thiol ester dehydrase-isomerase"/>
    <property type="match status" value="1"/>
</dbReference>
<evidence type="ECO:0000259" key="1">
    <source>
        <dbReference type="Pfam" id="PF03061"/>
    </source>
</evidence>
<dbReference type="EC" id="3.1.2.-" evidence="2"/>
<accession>A0ABV9S6F7</accession>
<evidence type="ECO:0000313" key="3">
    <source>
        <dbReference type="Proteomes" id="UP001595859"/>
    </source>
</evidence>
<keyword evidence="3" id="KW-1185">Reference proteome</keyword>
<reference evidence="3" key="1">
    <citation type="journal article" date="2019" name="Int. J. Syst. Evol. Microbiol.">
        <title>The Global Catalogue of Microorganisms (GCM) 10K type strain sequencing project: providing services to taxonomists for standard genome sequencing and annotation.</title>
        <authorList>
            <consortium name="The Broad Institute Genomics Platform"/>
            <consortium name="The Broad Institute Genome Sequencing Center for Infectious Disease"/>
            <person name="Wu L."/>
            <person name="Ma J."/>
        </authorList>
    </citation>
    <scope>NUCLEOTIDE SEQUENCE [LARGE SCALE GENOMIC DNA]</scope>
    <source>
        <strain evidence="3">ZS-22-S1</strain>
    </source>
</reference>
<name>A0ABV9S6F7_9PSEU</name>
<proteinExistence type="predicted"/>
<dbReference type="RefSeq" id="WP_378059272.1">
    <property type="nucleotide sequence ID" value="NZ_JBHSIS010000017.1"/>
</dbReference>
<dbReference type="EMBL" id="JBHSIS010000017">
    <property type="protein sequence ID" value="MFC4857285.1"/>
    <property type="molecule type" value="Genomic_DNA"/>
</dbReference>
<dbReference type="InterPro" id="IPR006683">
    <property type="entry name" value="Thioestr_dom"/>
</dbReference>
<dbReference type="Proteomes" id="UP001595859">
    <property type="component" value="Unassembled WGS sequence"/>
</dbReference>
<feature type="domain" description="Thioesterase" evidence="1">
    <location>
        <begin position="60"/>
        <end position="112"/>
    </location>
</feature>
<gene>
    <name evidence="2" type="ORF">ACFPCV_27630</name>
</gene>
<comment type="caution">
    <text evidence="2">The sequence shown here is derived from an EMBL/GenBank/DDBJ whole genome shotgun (WGS) entry which is preliminary data.</text>
</comment>
<dbReference type="Pfam" id="PF03061">
    <property type="entry name" value="4HBT"/>
    <property type="match status" value="1"/>
</dbReference>
<dbReference type="InterPro" id="IPR029069">
    <property type="entry name" value="HotDog_dom_sf"/>
</dbReference>
<sequence>MTTRAEPGETVDVPWSVLPDYQCFGCSPANEHGLRLRFTRTPDGIECALRFDRTFESYPGVVHGGMSTTVCDEIMGNLLVLRTGRSVFTTSLRTRYVSPLAIGDDYRCVATTDVTAGDTGPFHARAEILDPDGQAIVFASGSYQPMTAEQARSAMDLSDHDAALVEKALADLNTNGGDEHHG</sequence>
<evidence type="ECO:0000313" key="2">
    <source>
        <dbReference type="EMBL" id="MFC4857285.1"/>
    </source>
</evidence>
<organism evidence="2 3">
    <name type="scientific">Actinophytocola glycyrrhizae</name>
    <dbReference type="NCBI Taxonomy" id="2044873"/>
    <lineage>
        <taxon>Bacteria</taxon>
        <taxon>Bacillati</taxon>
        <taxon>Actinomycetota</taxon>
        <taxon>Actinomycetes</taxon>
        <taxon>Pseudonocardiales</taxon>
        <taxon>Pseudonocardiaceae</taxon>
    </lineage>
</organism>
<keyword evidence="2" id="KW-0378">Hydrolase</keyword>